<dbReference type="InterPro" id="IPR001841">
    <property type="entry name" value="Znf_RING"/>
</dbReference>
<dbReference type="Proteomes" id="UP000800040">
    <property type="component" value="Unassembled WGS sequence"/>
</dbReference>
<dbReference type="SUPFAM" id="SSF57850">
    <property type="entry name" value="RING/U-box"/>
    <property type="match status" value="1"/>
</dbReference>
<dbReference type="PROSITE" id="PS50089">
    <property type="entry name" value="ZF_RING_2"/>
    <property type="match status" value="1"/>
</dbReference>
<dbReference type="Pfam" id="PF13639">
    <property type="entry name" value="zf-RING_2"/>
    <property type="match status" value="1"/>
</dbReference>
<gene>
    <name evidence="7" type="ORF">BDW02DRAFT_401551</name>
</gene>
<evidence type="ECO:0000256" key="4">
    <source>
        <dbReference type="PROSITE-ProRule" id="PRU00175"/>
    </source>
</evidence>
<feature type="region of interest" description="Disordered" evidence="5">
    <location>
        <begin position="61"/>
        <end position="150"/>
    </location>
</feature>
<keyword evidence="1" id="KW-0479">Metal-binding</keyword>
<dbReference type="GO" id="GO:0016567">
    <property type="term" value="P:protein ubiquitination"/>
    <property type="evidence" value="ECO:0007669"/>
    <property type="project" value="TreeGrafter"/>
</dbReference>
<feature type="compositionally biased region" description="Acidic residues" evidence="5">
    <location>
        <begin position="65"/>
        <end position="94"/>
    </location>
</feature>
<dbReference type="InterPro" id="IPR013083">
    <property type="entry name" value="Znf_RING/FYVE/PHD"/>
</dbReference>
<dbReference type="GO" id="GO:0061630">
    <property type="term" value="F:ubiquitin protein ligase activity"/>
    <property type="evidence" value="ECO:0007669"/>
    <property type="project" value="TreeGrafter"/>
</dbReference>
<protein>
    <recommendedName>
        <fullName evidence="6">RING-type domain-containing protein</fullName>
    </recommendedName>
</protein>
<keyword evidence="2 4" id="KW-0863">Zinc-finger</keyword>
<keyword evidence="8" id="KW-1185">Reference proteome</keyword>
<proteinExistence type="predicted"/>
<evidence type="ECO:0000256" key="5">
    <source>
        <dbReference type="SAM" id="MobiDB-lite"/>
    </source>
</evidence>
<name>A0A6A5K700_9PLEO</name>
<evidence type="ECO:0000313" key="8">
    <source>
        <dbReference type="Proteomes" id="UP000800040"/>
    </source>
</evidence>
<sequence>MVTKDEFIEQLEPLTCSICLDEFDTEHVPIQLPCGHIFGHHCFVMQAESGQQNSNRCPLCREELFEQEPDDESDEPTIDGDESDEVIEDHDLEIEFYYIAHEEPVSSSESEYEPDDDDDVDEDDEREEMRNYKLLPGEAEEHRKTGTKTR</sequence>
<dbReference type="GO" id="GO:0008270">
    <property type="term" value="F:zinc ion binding"/>
    <property type="evidence" value="ECO:0007669"/>
    <property type="project" value="UniProtKB-KW"/>
</dbReference>
<evidence type="ECO:0000259" key="6">
    <source>
        <dbReference type="PROSITE" id="PS50089"/>
    </source>
</evidence>
<organism evidence="7 8">
    <name type="scientific">Decorospora gaudefroyi</name>
    <dbReference type="NCBI Taxonomy" id="184978"/>
    <lineage>
        <taxon>Eukaryota</taxon>
        <taxon>Fungi</taxon>
        <taxon>Dikarya</taxon>
        <taxon>Ascomycota</taxon>
        <taxon>Pezizomycotina</taxon>
        <taxon>Dothideomycetes</taxon>
        <taxon>Pleosporomycetidae</taxon>
        <taxon>Pleosporales</taxon>
        <taxon>Pleosporineae</taxon>
        <taxon>Pleosporaceae</taxon>
        <taxon>Decorospora</taxon>
    </lineage>
</organism>
<reference evidence="7" key="1">
    <citation type="submission" date="2020-01" db="EMBL/GenBank/DDBJ databases">
        <authorList>
            <consortium name="DOE Joint Genome Institute"/>
            <person name="Haridas S."/>
            <person name="Albert R."/>
            <person name="Binder M."/>
            <person name="Bloem J."/>
            <person name="Labutti K."/>
            <person name="Salamov A."/>
            <person name="Andreopoulos B."/>
            <person name="Baker S.E."/>
            <person name="Barry K."/>
            <person name="Bills G."/>
            <person name="Bluhm B.H."/>
            <person name="Cannon C."/>
            <person name="Castanera R."/>
            <person name="Culley D.E."/>
            <person name="Daum C."/>
            <person name="Ezra D."/>
            <person name="Gonzalez J.B."/>
            <person name="Henrissat B."/>
            <person name="Kuo A."/>
            <person name="Liang C."/>
            <person name="Lipzen A."/>
            <person name="Lutzoni F."/>
            <person name="Magnuson J."/>
            <person name="Mondo S."/>
            <person name="Nolan M."/>
            <person name="Ohm R."/>
            <person name="Pangilinan J."/>
            <person name="Park H.-J."/>
            <person name="Ramirez L."/>
            <person name="Alfaro M."/>
            <person name="Sun H."/>
            <person name="Tritt A."/>
            <person name="Yoshinaga Y."/>
            <person name="Zwiers L.-H."/>
            <person name="Turgeon B.G."/>
            <person name="Goodwin S.B."/>
            <person name="Spatafora J.W."/>
            <person name="Crous P.W."/>
            <person name="Grigoriev I.V."/>
        </authorList>
    </citation>
    <scope>NUCLEOTIDE SEQUENCE</scope>
    <source>
        <strain evidence="7">P77</strain>
    </source>
</reference>
<accession>A0A6A5K700</accession>
<dbReference type="PANTHER" id="PTHR45969">
    <property type="entry name" value="RING ZINC FINGER PROTEIN-RELATED"/>
    <property type="match status" value="1"/>
</dbReference>
<evidence type="ECO:0000256" key="2">
    <source>
        <dbReference type="ARBA" id="ARBA00022771"/>
    </source>
</evidence>
<dbReference type="EMBL" id="ML975326">
    <property type="protein sequence ID" value="KAF1833048.1"/>
    <property type="molecule type" value="Genomic_DNA"/>
</dbReference>
<dbReference type="SMART" id="SM00184">
    <property type="entry name" value="RING"/>
    <property type="match status" value="1"/>
</dbReference>
<feature type="domain" description="RING-type" evidence="6">
    <location>
        <begin position="16"/>
        <end position="61"/>
    </location>
</feature>
<feature type="compositionally biased region" description="Acidic residues" evidence="5">
    <location>
        <begin position="110"/>
        <end position="126"/>
    </location>
</feature>
<evidence type="ECO:0000313" key="7">
    <source>
        <dbReference type="EMBL" id="KAF1833048.1"/>
    </source>
</evidence>
<dbReference type="AlphaFoldDB" id="A0A6A5K700"/>
<dbReference type="OrthoDB" id="3687364at2759"/>
<dbReference type="Gene3D" id="3.30.40.10">
    <property type="entry name" value="Zinc/RING finger domain, C3HC4 (zinc finger)"/>
    <property type="match status" value="1"/>
</dbReference>
<dbReference type="PANTHER" id="PTHR45969:SF69">
    <property type="entry name" value="FINGER DOMAIN PROTEIN, PUTATIVE (AFU_ORTHOLOGUE AFUA_3G12190)-RELATED"/>
    <property type="match status" value="1"/>
</dbReference>
<keyword evidence="3" id="KW-0862">Zinc</keyword>
<evidence type="ECO:0000256" key="3">
    <source>
        <dbReference type="ARBA" id="ARBA00022833"/>
    </source>
</evidence>
<evidence type="ECO:0000256" key="1">
    <source>
        <dbReference type="ARBA" id="ARBA00022723"/>
    </source>
</evidence>